<keyword evidence="8" id="KW-1185">Reference proteome</keyword>
<feature type="transmembrane region" description="Helical" evidence="5">
    <location>
        <begin position="286"/>
        <end position="309"/>
    </location>
</feature>
<feature type="transmembrane region" description="Helical" evidence="5">
    <location>
        <begin position="245"/>
        <end position="266"/>
    </location>
</feature>
<dbReference type="PANTHER" id="PTHR43471">
    <property type="entry name" value="ABC TRANSPORTER PERMEASE"/>
    <property type="match status" value="1"/>
</dbReference>
<dbReference type="EMBL" id="SACM01000004">
    <property type="protein sequence ID" value="RVT83738.1"/>
    <property type="molecule type" value="Genomic_DNA"/>
</dbReference>
<keyword evidence="4 5" id="KW-0472">Membrane</keyword>
<dbReference type="GO" id="GO:0140359">
    <property type="term" value="F:ABC-type transporter activity"/>
    <property type="evidence" value="ECO:0007669"/>
    <property type="project" value="InterPro"/>
</dbReference>
<dbReference type="PANTHER" id="PTHR43471:SF3">
    <property type="entry name" value="ABC TRANSPORTER PERMEASE PROTEIN NATB"/>
    <property type="match status" value="1"/>
</dbReference>
<feature type="transmembrane region" description="Helical" evidence="5">
    <location>
        <begin position="321"/>
        <end position="341"/>
    </location>
</feature>
<dbReference type="OrthoDB" id="5486437at2"/>
<keyword evidence="3 5" id="KW-1133">Transmembrane helix</keyword>
<dbReference type="AlphaFoldDB" id="A0A3S3T5H0"/>
<dbReference type="RefSeq" id="WP_127683702.1">
    <property type="nucleotide sequence ID" value="NZ_SACM01000004.1"/>
</dbReference>
<feature type="transmembrane region" description="Helical" evidence="5">
    <location>
        <begin position="197"/>
        <end position="215"/>
    </location>
</feature>
<feature type="transmembrane region" description="Helical" evidence="5">
    <location>
        <begin position="38"/>
        <end position="58"/>
    </location>
</feature>
<evidence type="ECO:0000256" key="5">
    <source>
        <dbReference type="SAM" id="Phobius"/>
    </source>
</evidence>
<feature type="domain" description="ABC-2 type transporter transmembrane" evidence="6">
    <location>
        <begin position="38"/>
        <end position="350"/>
    </location>
</feature>
<dbReference type="Proteomes" id="UP000288587">
    <property type="component" value="Unassembled WGS sequence"/>
</dbReference>
<feature type="transmembrane region" description="Helical" evidence="5">
    <location>
        <begin position="369"/>
        <end position="391"/>
    </location>
</feature>
<gene>
    <name evidence="7" type="ORF">EOD73_14310</name>
</gene>
<evidence type="ECO:0000259" key="6">
    <source>
        <dbReference type="Pfam" id="PF12698"/>
    </source>
</evidence>
<evidence type="ECO:0000256" key="1">
    <source>
        <dbReference type="ARBA" id="ARBA00004141"/>
    </source>
</evidence>
<proteinExistence type="predicted"/>
<keyword evidence="2 5" id="KW-0812">Transmembrane</keyword>
<name>A0A3S3T5H0_9BURK</name>
<comment type="caution">
    <text evidence="7">The sequence shown here is derived from an EMBL/GenBank/DDBJ whole genome shotgun (WGS) entry which is preliminary data.</text>
</comment>
<dbReference type="Pfam" id="PF12698">
    <property type="entry name" value="ABC2_membrane_3"/>
    <property type="match status" value="1"/>
</dbReference>
<evidence type="ECO:0000313" key="8">
    <source>
        <dbReference type="Proteomes" id="UP000288587"/>
    </source>
</evidence>
<comment type="subcellular location">
    <subcellularLocation>
        <location evidence="1">Membrane</location>
        <topology evidence="1">Multi-pass membrane protein</topology>
    </subcellularLocation>
</comment>
<evidence type="ECO:0000256" key="4">
    <source>
        <dbReference type="ARBA" id="ARBA00023136"/>
    </source>
</evidence>
<organism evidence="7 8">
    <name type="scientific">Inhella crocodyli</name>
    <dbReference type="NCBI Taxonomy" id="2499851"/>
    <lineage>
        <taxon>Bacteria</taxon>
        <taxon>Pseudomonadati</taxon>
        <taxon>Pseudomonadota</taxon>
        <taxon>Betaproteobacteria</taxon>
        <taxon>Burkholderiales</taxon>
        <taxon>Sphaerotilaceae</taxon>
        <taxon>Inhella</taxon>
    </lineage>
</organism>
<reference evidence="7 8" key="1">
    <citation type="submission" date="2019-01" db="EMBL/GenBank/DDBJ databases">
        <authorList>
            <person name="Chen W.-M."/>
        </authorList>
    </citation>
    <scope>NUCLEOTIDE SEQUENCE [LARGE SCALE GENOMIC DNA]</scope>
    <source>
        <strain evidence="7 8">CCP-18</strain>
    </source>
</reference>
<accession>A0A3S3T5H0</accession>
<dbReference type="InterPro" id="IPR013525">
    <property type="entry name" value="ABC2_TM"/>
</dbReference>
<dbReference type="GO" id="GO:0016020">
    <property type="term" value="C:membrane"/>
    <property type="evidence" value="ECO:0007669"/>
    <property type="project" value="UniProtKB-SubCell"/>
</dbReference>
<evidence type="ECO:0000256" key="2">
    <source>
        <dbReference type="ARBA" id="ARBA00022692"/>
    </source>
</evidence>
<evidence type="ECO:0000313" key="7">
    <source>
        <dbReference type="EMBL" id="RVT83738.1"/>
    </source>
</evidence>
<evidence type="ECO:0000256" key="3">
    <source>
        <dbReference type="ARBA" id="ARBA00022989"/>
    </source>
</evidence>
<sequence>MSAVPARQAHPSVLNHVAIVFLKELVDALRDRRTLMRLALPALLMGPLMLFLLSGLIAQFETRAQQREVVAHGMQHAPTLRNYIERQNYSIKEAPADYEAQLRSGKLGDAVLVVPATFEAELARGDQPSIEVVTDSANQRASVGAGAVARLVTGFGQERAGQHLMLRGVSGEVLRPVDMTERDLASPGARASRITSMIPMFVIMAVLYGCLTAALDATSGERERGSLEPLLTNPAKHLSLVGGKFGAVALLGVAVAALASLSFVPAQWLLKSDSLQAMFRFGWQDALLFTALLAPLAAALGALLMAVAIRTKTFKEAQASATLVMTMVSLAPMVALLNPGADAPWYYWVPGLGQNQLMMLVLKGEPVTLAQWGPSLVTAGVLTVACLVFVAQQMRAAASR</sequence>
<protein>
    <submittedName>
        <fullName evidence="7">ABC transporter permease</fullName>
    </submittedName>
</protein>